<sequence>MVEIYGIKNCNTVKKALDWLVEHKIAYTFHDFKKEPAQEKKLREWAEKVSWEQLVNKKGTTWRKLTKEEQDDVKDISSAIQVLLANNSMIKRPVIECNDLVLLGFDDNVYLSTLKAPK</sequence>
<comment type="caution">
    <text evidence="3">The sequence shown here is derived from an EMBL/GenBank/DDBJ whole genome shotgun (WGS) entry which is preliminary data.</text>
</comment>
<comment type="similarity">
    <text evidence="1 2">Belongs to the ArsC family.</text>
</comment>
<organism evidence="3 4">
    <name type="scientific">Sphingobacterium pedocola</name>
    <dbReference type="NCBI Taxonomy" id="2082722"/>
    <lineage>
        <taxon>Bacteria</taxon>
        <taxon>Pseudomonadati</taxon>
        <taxon>Bacteroidota</taxon>
        <taxon>Sphingobacteriia</taxon>
        <taxon>Sphingobacteriales</taxon>
        <taxon>Sphingobacteriaceae</taxon>
        <taxon>Sphingobacterium</taxon>
    </lineage>
</organism>
<protein>
    <submittedName>
        <fullName evidence="3">Arsenate reductase</fullName>
    </submittedName>
</protein>
<dbReference type="PANTHER" id="PTHR30041">
    <property type="entry name" value="ARSENATE REDUCTASE"/>
    <property type="match status" value="1"/>
</dbReference>
<dbReference type="CDD" id="cd03035">
    <property type="entry name" value="ArsC_Yffb"/>
    <property type="match status" value="1"/>
</dbReference>
<accession>A0ABR9T5B8</accession>
<name>A0ABR9T5B8_9SPHI</name>
<dbReference type="RefSeq" id="WP_196938210.1">
    <property type="nucleotide sequence ID" value="NZ_MU158689.1"/>
</dbReference>
<gene>
    <name evidence="3" type="ORF">C4F40_07325</name>
</gene>
<reference evidence="3 4" key="1">
    <citation type="submission" date="2018-02" db="EMBL/GenBank/DDBJ databases">
        <title>Sphingobacterium KA21.</title>
        <authorList>
            <person name="Vasarhelyi B.M."/>
            <person name="Deshmukh S."/>
            <person name="Balint B."/>
            <person name="Kukolya J."/>
        </authorList>
    </citation>
    <scope>NUCLEOTIDE SEQUENCE [LARGE SCALE GENOMIC DNA]</scope>
    <source>
        <strain evidence="3 4">Ka21</strain>
    </source>
</reference>
<keyword evidence="4" id="KW-1185">Reference proteome</keyword>
<dbReference type="PROSITE" id="PS51353">
    <property type="entry name" value="ARSC"/>
    <property type="match status" value="1"/>
</dbReference>
<dbReference type="InterPro" id="IPR036249">
    <property type="entry name" value="Thioredoxin-like_sf"/>
</dbReference>
<dbReference type="NCBIfam" id="TIGR01617">
    <property type="entry name" value="arsC_related"/>
    <property type="match status" value="1"/>
</dbReference>
<evidence type="ECO:0000256" key="1">
    <source>
        <dbReference type="ARBA" id="ARBA00007198"/>
    </source>
</evidence>
<evidence type="ECO:0000256" key="2">
    <source>
        <dbReference type="PROSITE-ProRule" id="PRU01282"/>
    </source>
</evidence>
<dbReference type="InterPro" id="IPR006660">
    <property type="entry name" value="Arsenate_reductase-like"/>
</dbReference>
<dbReference type="Gene3D" id="3.40.30.10">
    <property type="entry name" value="Glutaredoxin"/>
    <property type="match status" value="1"/>
</dbReference>
<dbReference type="Pfam" id="PF03960">
    <property type="entry name" value="ArsC"/>
    <property type="match status" value="1"/>
</dbReference>
<proteinExistence type="inferred from homology"/>
<evidence type="ECO:0000313" key="3">
    <source>
        <dbReference type="EMBL" id="MBE8720531.1"/>
    </source>
</evidence>
<dbReference type="EMBL" id="PSKQ01000017">
    <property type="protein sequence ID" value="MBE8720531.1"/>
    <property type="molecule type" value="Genomic_DNA"/>
</dbReference>
<dbReference type="InterPro" id="IPR006504">
    <property type="entry name" value="Tscrpt_reg_Spx/MgsR"/>
</dbReference>
<dbReference type="SUPFAM" id="SSF52833">
    <property type="entry name" value="Thioredoxin-like"/>
    <property type="match status" value="1"/>
</dbReference>
<evidence type="ECO:0000313" key="4">
    <source>
        <dbReference type="Proteomes" id="UP000618319"/>
    </source>
</evidence>
<dbReference type="Proteomes" id="UP000618319">
    <property type="component" value="Unassembled WGS sequence"/>
</dbReference>
<dbReference type="PANTHER" id="PTHR30041:SF8">
    <property type="entry name" value="PROTEIN YFFB"/>
    <property type="match status" value="1"/>
</dbReference>